<sequence>MENEQFLRRAASAALRDYAKRMSEGRETSFPRWAVEMLGMPLRTLQQQAPKGHLASGG</sequence>
<evidence type="ECO:0000313" key="1">
    <source>
        <dbReference type="EMBL" id="SNS47897.1"/>
    </source>
</evidence>
<dbReference type="AlphaFoldDB" id="A0A239ETE7"/>
<gene>
    <name evidence="1" type="ORF">SAMN06265795_1038</name>
</gene>
<evidence type="ECO:0000313" key="2">
    <source>
        <dbReference type="Proteomes" id="UP000198284"/>
    </source>
</evidence>
<name>A0A239ETE7_9BURK</name>
<reference evidence="1 2" key="1">
    <citation type="submission" date="2017-06" db="EMBL/GenBank/DDBJ databases">
        <authorList>
            <person name="Kim H.J."/>
            <person name="Triplett B.A."/>
        </authorList>
    </citation>
    <scope>NUCLEOTIDE SEQUENCE [LARGE SCALE GENOMIC DNA]</scope>
    <source>
        <strain evidence="1 2">U15</strain>
    </source>
</reference>
<dbReference type="EMBL" id="FZOT01000003">
    <property type="protein sequence ID" value="SNS47897.1"/>
    <property type="molecule type" value="Genomic_DNA"/>
</dbReference>
<organism evidence="1 2">
    <name type="scientific">Noviherbaspirillum humi</name>
    <dbReference type="NCBI Taxonomy" id="1688639"/>
    <lineage>
        <taxon>Bacteria</taxon>
        <taxon>Pseudomonadati</taxon>
        <taxon>Pseudomonadota</taxon>
        <taxon>Betaproteobacteria</taxon>
        <taxon>Burkholderiales</taxon>
        <taxon>Oxalobacteraceae</taxon>
        <taxon>Noviherbaspirillum</taxon>
    </lineage>
</organism>
<accession>A0A239ETE7</accession>
<protein>
    <submittedName>
        <fullName evidence="1">Uncharacterized protein</fullName>
    </submittedName>
</protein>
<proteinExistence type="predicted"/>
<dbReference type="Proteomes" id="UP000198284">
    <property type="component" value="Unassembled WGS sequence"/>
</dbReference>
<dbReference type="RefSeq" id="WP_176442347.1">
    <property type="nucleotide sequence ID" value="NZ_FZOT01000003.1"/>
</dbReference>
<keyword evidence="2" id="KW-1185">Reference proteome</keyword>